<evidence type="ECO:0000256" key="8">
    <source>
        <dbReference type="ARBA" id="ARBA00023288"/>
    </source>
</evidence>
<evidence type="ECO:0000256" key="10">
    <source>
        <dbReference type="SAM" id="Phobius"/>
    </source>
</evidence>
<organism evidence="12 13">
    <name type="scientific">Solanum pennellii</name>
    <name type="common">Tomato</name>
    <name type="synonym">Lycopersicon pennellii</name>
    <dbReference type="NCBI Taxonomy" id="28526"/>
    <lineage>
        <taxon>Eukaryota</taxon>
        <taxon>Viridiplantae</taxon>
        <taxon>Streptophyta</taxon>
        <taxon>Embryophyta</taxon>
        <taxon>Tracheophyta</taxon>
        <taxon>Spermatophyta</taxon>
        <taxon>Magnoliopsida</taxon>
        <taxon>eudicotyledons</taxon>
        <taxon>Gunneridae</taxon>
        <taxon>Pentapetalae</taxon>
        <taxon>asterids</taxon>
        <taxon>lamiids</taxon>
        <taxon>Solanales</taxon>
        <taxon>Solanaceae</taxon>
        <taxon>Solanoideae</taxon>
        <taxon>Solaneae</taxon>
        <taxon>Solanum</taxon>
        <taxon>Solanum subgen. Lycopersicon</taxon>
    </lineage>
</organism>
<evidence type="ECO:0000256" key="9">
    <source>
        <dbReference type="ARBA" id="ARBA00035011"/>
    </source>
</evidence>
<evidence type="ECO:0000256" key="5">
    <source>
        <dbReference type="ARBA" id="ARBA00023136"/>
    </source>
</evidence>
<dbReference type="Pfam" id="PF02298">
    <property type="entry name" value="Cu_bind_like"/>
    <property type="match status" value="1"/>
</dbReference>
<dbReference type="RefSeq" id="XP_015069473.1">
    <property type="nucleotide sequence ID" value="XM_015213987.2"/>
</dbReference>
<comment type="subcellular location">
    <subcellularLocation>
        <location evidence="1">Cell membrane</location>
        <topology evidence="1">Lipid-anchor</topology>
        <topology evidence="1">GPI-anchor</topology>
    </subcellularLocation>
</comment>
<name>A0ABM1GD96_SOLPN</name>
<feature type="domain" description="Phytocyanin" evidence="11">
    <location>
        <begin position="50"/>
        <end position="150"/>
    </location>
</feature>
<gene>
    <name evidence="13" type="primary">LOC107014127</name>
</gene>
<evidence type="ECO:0000256" key="7">
    <source>
        <dbReference type="ARBA" id="ARBA00023180"/>
    </source>
</evidence>
<reference evidence="13" key="2">
    <citation type="submission" date="2025-08" db="UniProtKB">
        <authorList>
            <consortium name="RefSeq"/>
        </authorList>
    </citation>
    <scope>IDENTIFICATION</scope>
</reference>
<comment type="similarity">
    <text evidence="9">Belongs to the early nodulin-like (ENODL) family.</text>
</comment>
<accession>A0ABM1GD96</accession>
<keyword evidence="6" id="KW-1015">Disulfide bond</keyword>
<reference evidence="12" key="1">
    <citation type="journal article" date="2014" name="Nat. Genet.">
        <title>The genome of the stress-tolerant wild tomato species Solanum pennellii.</title>
        <authorList>
            <person name="Bolger A."/>
            <person name="Scossa F."/>
            <person name="Bolger M.E."/>
            <person name="Lanz C."/>
            <person name="Maumus F."/>
            <person name="Tohge T."/>
            <person name="Quesneville H."/>
            <person name="Alseekh S."/>
            <person name="Sorensen I."/>
            <person name="Lichtenstein G."/>
            <person name="Fich E.A."/>
            <person name="Conte M."/>
            <person name="Keller H."/>
            <person name="Schneeberger K."/>
            <person name="Schwacke R."/>
            <person name="Ofner I."/>
            <person name="Vrebalov J."/>
            <person name="Xu Y."/>
            <person name="Osorio S."/>
            <person name="Aflitos S.A."/>
            <person name="Schijlen E."/>
            <person name="Jimenez-Gomez J.M."/>
            <person name="Ryngajllo M."/>
            <person name="Kimura S."/>
            <person name="Kumar R."/>
            <person name="Koenig D."/>
            <person name="Headland L.R."/>
            <person name="Maloof J.N."/>
            <person name="Sinha N."/>
            <person name="van Ham R.C."/>
            <person name="Lankhorst R.K."/>
            <person name="Mao L."/>
            <person name="Vogel A."/>
            <person name="Arsova B."/>
            <person name="Panstruga R."/>
            <person name="Fei Z."/>
            <person name="Rose J.K."/>
            <person name="Zamir D."/>
            <person name="Carrari F."/>
            <person name="Giovannoni J.J."/>
            <person name="Weigel D."/>
            <person name="Usadel B."/>
            <person name="Fernie A.R."/>
        </authorList>
    </citation>
    <scope>NUCLEOTIDE SEQUENCE [LARGE SCALE GENOMIC DNA]</scope>
    <source>
        <strain evidence="12">cv. LA0716</strain>
    </source>
</reference>
<dbReference type="PANTHER" id="PTHR33021:SF289">
    <property type="entry name" value="EARLY NODULIN-LIKE PROTEIN 5-RELATED"/>
    <property type="match status" value="1"/>
</dbReference>
<evidence type="ECO:0000313" key="13">
    <source>
        <dbReference type="RefSeq" id="XP_015069473.1"/>
    </source>
</evidence>
<keyword evidence="10" id="KW-1133">Transmembrane helix</keyword>
<keyword evidence="3" id="KW-0336">GPI-anchor</keyword>
<evidence type="ECO:0000313" key="12">
    <source>
        <dbReference type="Proteomes" id="UP000694930"/>
    </source>
</evidence>
<dbReference type="InterPro" id="IPR008972">
    <property type="entry name" value="Cupredoxin"/>
</dbReference>
<keyword evidence="12" id="KW-1185">Reference proteome</keyword>
<sequence length="190" mass="21366">MSHNSHLKLTIHTHKKKNKRTFKSSIMTSSKAFLYLVFFSSFHFFTVFSTQFTVGGEKGWIIPKDDQLYNEWAAKNRFKVNDTLTFAYKKDSVLAVTQEEYEKCKSVHPIYFSNNGKSEFKLDRPGLFYFISGVSGHCERGLKMIVKVLEPASPPNQVADHTTGPSTSGAAQLINVVGVLVVSLFGAIFI</sequence>
<evidence type="ECO:0000256" key="2">
    <source>
        <dbReference type="ARBA" id="ARBA00022475"/>
    </source>
</evidence>
<keyword evidence="8" id="KW-0449">Lipoprotein</keyword>
<evidence type="ECO:0000259" key="11">
    <source>
        <dbReference type="PROSITE" id="PS51485"/>
    </source>
</evidence>
<dbReference type="InterPro" id="IPR003245">
    <property type="entry name" value="Phytocyanin_dom"/>
</dbReference>
<dbReference type="SUPFAM" id="SSF49503">
    <property type="entry name" value="Cupredoxins"/>
    <property type="match status" value="1"/>
</dbReference>
<evidence type="ECO:0000256" key="4">
    <source>
        <dbReference type="ARBA" id="ARBA00022729"/>
    </source>
</evidence>
<keyword evidence="2" id="KW-1003">Cell membrane</keyword>
<proteinExistence type="inferred from homology"/>
<keyword evidence="10" id="KW-0812">Transmembrane</keyword>
<keyword evidence="5 10" id="KW-0472">Membrane</keyword>
<dbReference type="GeneID" id="107014127"/>
<dbReference type="PROSITE" id="PS51485">
    <property type="entry name" value="PHYTOCYANIN"/>
    <property type="match status" value="1"/>
</dbReference>
<keyword evidence="4" id="KW-0732">Signal</keyword>
<evidence type="ECO:0000256" key="6">
    <source>
        <dbReference type="ARBA" id="ARBA00023157"/>
    </source>
</evidence>
<dbReference type="InterPro" id="IPR041846">
    <property type="entry name" value="ENL_dom"/>
</dbReference>
<evidence type="ECO:0000256" key="1">
    <source>
        <dbReference type="ARBA" id="ARBA00004609"/>
    </source>
</evidence>
<dbReference type="CDD" id="cd11019">
    <property type="entry name" value="OsENODL1_like"/>
    <property type="match status" value="1"/>
</dbReference>
<dbReference type="InterPro" id="IPR039391">
    <property type="entry name" value="Phytocyanin-like"/>
</dbReference>
<keyword evidence="7" id="KW-0325">Glycoprotein</keyword>
<dbReference type="Proteomes" id="UP000694930">
    <property type="component" value="Chromosome 3"/>
</dbReference>
<dbReference type="Gene3D" id="2.60.40.420">
    <property type="entry name" value="Cupredoxins - blue copper proteins"/>
    <property type="match status" value="1"/>
</dbReference>
<evidence type="ECO:0000256" key="3">
    <source>
        <dbReference type="ARBA" id="ARBA00022622"/>
    </source>
</evidence>
<feature type="transmembrane region" description="Helical" evidence="10">
    <location>
        <begin position="170"/>
        <end position="189"/>
    </location>
</feature>
<feature type="transmembrane region" description="Helical" evidence="10">
    <location>
        <begin position="32"/>
        <end position="54"/>
    </location>
</feature>
<dbReference type="PANTHER" id="PTHR33021">
    <property type="entry name" value="BLUE COPPER PROTEIN"/>
    <property type="match status" value="1"/>
</dbReference>
<protein>
    <submittedName>
        <fullName evidence="13">LOW QUALITY PROTEIN: mavicyanin</fullName>
    </submittedName>
</protein>